<dbReference type="Proteomes" id="UP000521872">
    <property type="component" value="Unassembled WGS sequence"/>
</dbReference>
<dbReference type="AlphaFoldDB" id="A0A8H4VKU6"/>
<sequence length="556" mass="60803">MHHRIFASFLNNILSVLYLEGVAITFMQIAVNLPDTTAYSCAFFVLNTLFIIILRATCSIGLALWASLPKSPSPLSLAFSSVSQDITDYFTSVSSPTSYAFEVVLGNNWRQLSKWGQPVSMAVVQFKSMYPQARRNLLLLTYKPVEVEMTSAMNKKSSLEDTPAVRSLSKGKLVEVEKPVSKSHEMKRPLLLTYRPLLLLTYKPVSEVKETSATQKISSGRKPLLLLTYEPIEVEKAKTTSAQPSTDSRSTPLLLTYKTVEVSKTSTTEKDSPAEPSSPSPVANGYADVVSETQCPGQTPGTPPVPATPELQLLELGQPPESPTATQTEGGLDLDLDLVESELAEESEEGRVEVFDGDVDALAEAFSAISLGCESQSIDWEVSDEEIDSLVEAFSAVTLGHEGESATVVVAGASVTLDLPTDVADIEEAELGAVVVYKDPSWVLGKRKAENEADSLYNRRFSKSVMVWENSSVASGFPKFYQRTTTSSKVPYRCLGDFRQRKGRSAFDQVDDERRRNAAIKAKRAARISAALLNDVEMGSCDSSEYAGEPMELDFF</sequence>
<feature type="transmembrane region" description="Helical" evidence="2">
    <location>
        <begin position="12"/>
        <end position="31"/>
    </location>
</feature>
<evidence type="ECO:0000313" key="4">
    <source>
        <dbReference type="Proteomes" id="UP000521872"/>
    </source>
</evidence>
<protein>
    <submittedName>
        <fullName evidence="3">Uncharacterized protein</fullName>
    </submittedName>
</protein>
<evidence type="ECO:0000313" key="3">
    <source>
        <dbReference type="EMBL" id="KAF4614516.1"/>
    </source>
</evidence>
<feature type="region of interest" description="Disordered" evidence="1">
    <location>
        <begin position="236"/>
        <end position="285"/>
    </location>
</feature>
<keyword evidence="2" id="KW-0812">Transmembrane</keyword>
<gene>
    <name evidence="3" type="ORF">D9613_003292</name>
</gene>
<evidence type="ECO:0000256" key="1">
    <source>
        <dbReference type="SAM" id="MobiDB-lite"/>
    </source>
</evidence>
<comment type="caution">
    <text evidence="3">The sequence shown here is derived from an EMBL/GenBank/DDBJ whole genome shotgun (WGS) entry which is preliminary data.</text>
</comment>
<keyword evidence="2" id="KW-0472">Membrane</keyword>
<name>A0A8H4VKU6_9AGAR</name>
<keyword evidence="2" id="KW-1133">Transmembrane helix</keyword>
<feature type="transmembrane region" description="Helical" evidence="2">
    <location>
        <begin position="37"/>
        <end position="66"/>
    </location>
</feature>
<dbReference type="EMBL" id="JAACJL010000044">
    <property type="protein sequence ID" value="KAF4614516.1"/>
    <property type="molecule type" value="Genomic_DNA"/>
</dbReference>
<accession>A0A8H4VKU6</accession>
<evidence type="ECO:0000256" key="2">
    <source>
        <dbReference type="SAM" id="Phobius"/>
    </source>
</evidence>
<proteinExistence type="predicted"/>
<feature type="compositionally biased region" description="Polar residues" evidence="1">
    <location>
        <begin position="239"/>
        <end position="253"/>
    </location>
</feature>
<reference evidence="3 4" key="1">
    <citation type="submission" date="2019-12" db="EMBL/GenBank/DDBJ databases">
        <authorList>
            <person name="Floudas D."/>
            <person name="Bentzer J."/>
            <person name="Ahren D."/>
            <person name="Johansson T."/>
            <person name="Persson P."/>
            <person name="Tunlid A."/>
        </authorList>
    </citation>
    <scope>NUCLEOTIDE SEQUENCE [LARGE SCALE GENOMIC DNA]</scope>
    <source>
        <strain evidence="3 4">CBS 102.39</strain>
    </source>
</reference>
<keyword evidence="4" id="KW-1185">Reference proteome</keyword>
<organism evidence="3 4">
    <name type="scientific">Agrocybe pediades</name>
    <dbReference type="NCBI Taxonomy" id="84607"/>
    <lineage>
        <taxon>Eukaryota</taxon>
        <taxon>Fungi</taxon>
        <taxon>Dikarya</taxon>
        <taxon>Basidiomycota</taxon>
        <taxon>Agaricomycotina</taxon>
        <taxon>Agaricomycetes</taxon>
        <taxon>Agaricomycetidae</taxon>
        <taxon>Agaricales</taxon>
        <taxon>Agaricineae</taxon>
        <taxon>Strophariaceae</taxon>
        <taxon>Agrocybe</taxon>
    </lineage>
</organism>